<evidence type="ECO:0000256" key="1">
    <source>
        <dbReference type="ARBA" id="ARBA00000085"/>
    </source>
</evidence>
<dbReference type="SUPFAM" id="SSF52172">
    <property type="entry name" value="CheY-like"/>
    <property type="match status" value="2"/>
</dbReference>
<dbReference type="EMBL" id="CP022684">
    <property type="protein sequence ID" value="AUM13703.1"/>
    <property type="molecule type" value="Genomic_DNA"/>
</dbReference>
<organism evidence="20 21">
    <name type="scientific">Ketobacter alkanivorans</name>
    <dbReference type="NCBI Taxonomy" id="1917421"/>
    <lineage>
        <taxon>Bacteria</taxon>
        <taxon>Pseudomonadati</taxon>
        <taxon>Pseudomonadota</taxon>
        <taxon>Gammaproteobacteria</taxon>
        <taxon>Pseudomonadales</taxon>
        <taxon>Ketobacteraceae</taxon>
        <taxon>Ketobacter</taxon>
    </lineage>
</organism>
<proteinExistence type="predicted"/>
<dbReference type="InterPro" id="IPR036097">
    <property type="entry name" value="HisK_dim/P_sf"/>
</dbReference>
<evidence type="ECO:0000259" key="16">
    <source>
        <dbReference type="PROSITE" id="PS50110"/>
    </source>
</evidence>
<dbReference type="PANTHER" id="PTHR45339:SF1">
    <property type="entry name" value="HYBRID SIGNAL TRANSDUCTION HISTIDINE KINASE J"/>
    <property type="match status" value="1"/>
</dbReference>
<dbReference type="Pfam" id="PF05231">
    <property type="entry name" value="MASE1"/>
    <property type="match status" value="1"/>
</dbReference>
<evidence type="ECO:0000313" key="21">
    <source>
        <dbReference type="Proteomes" id="UP000235116"/>
    </source>
</evidence>
<keyword evidence="7" id="KW-0547">Nucleotide-binding</keyword>
<evidence type="ECO:0000259" key="19">
    <source>
        <dbReference type="PROSITE" id="PS50894"/>
    </source>
</evidence>
<evidence type="ECO:0000256" key="9">
    <source>
        <dbReference type="ARBA" id="ARBA00022989"/>
    </source>
</evidence>
<dbReference type="InterPro" id="IPR007895">
    <property type="entry name" value="MASE1"/>
</dbReference>
<dbReference type="CDD" id="cd00082">
    <property type="entry name" value="HisKA"/>
    <property type="match status" value="1"/>
</dbReference>
<dbReference type="Pfam" id="PF00072">
    <property type="entry name" value="Response_reg"/>
    <property type="match status" value="1"/>
</dbReference>
<evidence type="ECO:0000259" key="18">
    <source>
        <dbReference type="PROSITE" id="PS50113"/>
    </source>
</evidence>
<evidence type="ECO:0000256" key="4">
    <source>
        <dbReference type="ARBA" id="ARBA00022475"/>
    </source>
</evidence>
<dbReference type="PANTHER" id="PTHR45339">
    <property type="entry name" value="HYBRID SIGNAL TRANSDUCTION HISTIDINE KINASE J"/>
    <property type="match status" value="1"/>
</dbReference>
<dbReference type="Gene3D" id="1.20.120.160">
    <property type="entry name" value="HPT domain"/>
    <property type="match status" value="1"/>
</dbReference>
<dbReference type="PROSITE" id="PS50894">
    <property type="entry name" value="HPT"/>
    <property type="match status" value="1"/>
</dbReference>
<dbReference type="EC" id="2.7.13.3" evidence="3"/>
<dbReference type="SMART" id="SM00091">
    <property type="entry name" value="PAS"/>
    <property type="match status" value="3"/>
</dbReference>
<dbReference type="Pfam" id="PF08447">
    <property type="entry name" value="PAS_3"/>
    <property type="match status" value="1"/>
</dbReference>
<sequence length="1428" mass="156406">MAGAVSLNRSSQVLLNALLLGAVYVLLAAFSYGVSDHGHRIALVWLPASIATAWIIGNRQHSDIPLYISALLANCAVSGLYGDSLLFAMGGSAAKVLGIYLAVILLKPRCRDQLTVRDAAVILAVYVLLAVPVAAALGASVIWYEQAVAWGETFFNWWLGEAIGAVLLLLPALVFANLGYRRLVASHQLSTSTLLLIGLFTVSFVVLKFVEFPFAYLTLPLMAIALLYGMVTVAVLANLTFLILGAGVAWGWWQFPILQVDSDIREVWAASAAVVFGPMMLGLAVDEIRRRQHQLSTLEERLELASQSVELALWDWDLPNDDVFWDDRMRRLYDIGPCDDPLSVDLWRTRLHPDDVHMAEQSLNDALAGKADYRTQFRLRKEDGSYRSIQAAGIVIRNAAGEAVRMVGMNWDVSELVSAQKAVKSAEEKLNAVIEAASEFSIITTSTEGVIELFSAGAERLLGYTREELVGKASPALFHDLQEVAAEGARLTAELGYPVEGFEVFVAKARLGEATSQEWTYVRKDGQRIPVNLTVTVVRDQVGAITGYLGVARDIALQKTAEKEIRAAHNVLEQQIKLARQMRDEFESLFELAPGAMLVLDAQGRIVNANGRAHQLFAFDQNMQGTNISALLPQFNAWRQTGAQSVRETQEETDWAALRADGVTLTVSLEYSPLLLNGVIHTIVNVYDITAQKEAERVLQRSRDLAESANRAKTEFLANMSHEIRTPLNAVLGAAQLLSYTTLDKKQSNHVGMISAAGQALLALLNDVLDVSKIEAGKMELSHEPFLLTDVIEPLATIMSGNAAKKNIELVIEVDPKIPRNLVGDAMRFQQVLVNLAGNAIKFTEEGEVVVAFSLVAQEGNRATIEVCVQDSGIGMDDVQLASLFKAFSQADSSITRRFGGTGLGLTICKKLVELMQGQIRVSSQTGKGSEFCAQVVLDIDASDTQRPVEPDRNRRVLLADASAASRRAMRAYCDSWGWQCEEVESSAAARKLIEARRSNFDVLIFNQNLDAAEALDALAMTLPSIKLVGHVSREKLSNSPLSSNKVVMLSKPITSSILLDGISEALGRFANESALVKQRPAVELARLDGVHLLLVEDTPSNQVIIMGVLEQAGAHVEVADNGADALQRLRDNAASYDAVLMDVQMPVMDGFTATRKIRDELHLTVPIIAMTAGVLAFERQQCIDSGMDDFIGKPLDIPTMLKTISRYVSVRASQAEPAVVAAEVLPSTQPLIKQGVFDPERIMGFVRGKPAREKDIVDMIERIVAEQMLPVDTGRRLLEEQRYEEAARHFHTLKGSMGNFGANGVMAAAQALEQAIKQNQGEDYEALLQDFTQALQDMVAVAGNWLVQYRASNGVSGIEYEWNDQEFTLKLQQLRDSLKSSDIEAVDIFNSIESMLKQKLGESKVSSLVDAMDELRFEDSLSLLEDL</sequence>
<dbReference type="InterPro" id="IPR008207">
    <property type="entry name" value="Sig_transdc_His_kin_Hpt_dom"/>
</dbReference>
<dbReference type="InterPro" id="IPR035965">
    <property type="entry name" value="PAS-like_dom_sf"/>
</dbReference>
<keyword evidence="11 14" id="KW-0472">Membrane</keyword>
<dbReference type="SUPFAM" id="SSF55874">
    <property type="entry name" value="ATPase domain of HSP90 chaperone/DNA topoisomerase II/histidine kinase"/>
    <property type="match status" value="1"/>
</dbReference>
<dbReference type="InterPro" id="IPR013655">
    <property type="entry name" value="PAS_fold_3"/>
</dbReference>
<dbReference type="GO" id="GO:0000155">
    <property type="term" value="F:phosphorelay sensor kinase activity"/>
    <property type="evidence" value="ECO:0007669"/>
    <property type="project" value="InterPro"/>
</dbReference>
<dbReference type="Pfam" id="PF13426">
    <property type="entry name" value="PAS_9"/>
    <property type="match status" value="1"/>
</dbReference>
<feature type="transmembrane region" description="Helical" evidence="14">
    <location>
        <begin position="12"/>
        <end position="34"/>
    </location>
</feature>
<dbReference type="InterPro" id="IPR001610">
    <property type="entry name" value="PAC"/>
</dbReference>
<dbReference type="Proteomes" id="UP000235116">
    <property type="component" value="Chromosome"/>
</dbReference>
<dbReference type="PRINTS" id="PR00344">
    <property type="entry name" value="BCTRLSENSOR"/>
</dbReference>
<evidence type="ECO:0000256" key="6">
    <source>
        <dbReference type="ARBA" id="ARBA00022692"/>
    </source>
</evidence>
<dbReference type="NCBIfam" id="TIGR00229">
    <property type="entry name" value="sensory_box"/>
    <property type="match status" value="2"/>
</dbReference>
<dbReference type="SMART" id="SM00448">
    <property type="entry name" value="REC"/>
    <property type="match status" value="1"/>
</dbReference>
<evidence type="ECO:0000256" key="2">
    <source>
        <dbReference type="ARBA" id="ARBA00004651"/>
    </source>
</evidence>
<reference evidence="21" key="1">
    <citation type="submission" date="2017-08" db="EMBL/GenBank/DDBJ databases">
        <title>Direct submision.</title>
        <authorList>
            <person name="Kim S.-J."/>
            <person name="Rhee S.-K."/>
        </authorList>
    </citation>
    <scope>NUCLEOTIDE SEQUENCE [LARGE SCALE GENOMIC DNA]</scope>
    <source>
        <strain evidence="21">GI5</strain>
    </source>
</reference>
<dbReference type="CDD" id="cd17546">
    <property type="entry name" value="REC_hyHK_CKI1_RcsC-like"/>
    <property type="match status" value="1"/>
</dbReference>
<dbReference type="InterPro" id="IPR003594">
    <property type="entry name" value="HATPase_dom"/>
</dbReference>
<dbReference type="PROSITE" id="PS50113">
    <property type="entry name" value="PAC"/>
    <property type="match status" value="2"/>
</dbReference>
<dbReference type="GO" id="GO:0005886">
    <property type="term" value="C:plasma membrane"/>
    <property type="evidence" value="ECO:0007669"/>
    <property type="project" value="UniProtKB-SubCell"/>
</dbReference>
<comment type="caution">
    <text evidence="13">Lacks conserved residue(s) required for the propagation of feature annotation.</text>
</comment>
<comment type="catalytic activity">
    <reaction evidence="1">
        <text>ATP + protein L-histidine = ADP + protein N-phospho-L-histidine.</text>
        <dbReference type="EC" id="2.7.13.3"/>
    </reaction>
</comment>
<keyword evidence="5 13" id="KW-0597">Phosphoprotein</keyword>
<evidence type="ECO:0000256" key="12">
    <source>
        <dbReference type="PROSITE-ProRule" id="PRU00110"/>
    </source>
</evidence>
<feature type="modified residue" description="Phosphohistidine" evidence="12">
    <location>
        <position position="1292"/>
    </location>
</feature>
<evidence type="ECO:0000256" key="5">
    <source>
        <dbReference type="ARBA" id="ARBA00022553"/>
    </source>
</evidence>
<comment type="subcellular location">
    <subcellularLocation>
        <location evidence="2">Cell membrane</location>
        <topology evidence="2">Multi-pass membrane protein</topology>
    </subcellularLocation>
</comment>
<dbReference type="Pfam" id="PF02518">
    <property type="entry name" value="HATPase_c"/>
    <property type="match status" value="1"/>
</dbReference>
<evidence type="ECO:0000256" key="11">
    <source>
        <dbReference type="ARBA" id="ARBA00023136"/>
    </source>
</evidence>
<dbReference type="Gene3D" id="3.30.450.20">
    <property type="entry name" value="PAS domain"/>
    <property type="match status" value="3"/>
</dbReference>
<keyword evidence="10" id="KW-0902">Two-component regulatory system</keyword>
<dbReference type="Gene3D" id="1.10.287.130">
    <property type="match status" value="1"/>
</dbReference>
<dbReference type="Gene3D" id="3.30.565.10">
    <property type="entry name" value="Histidine kinase-like ATPase, C-terminal domain"/>
    <property type="match status" value="1"/>
</dbReference>
<evidence type="ECO:0000259" key="15">
    <source>
        <dbReference type="PROSITE" id="PS50109"/>
    </source>
</evidence>
<accession>A0A2K9LN55</accession>
<dbReference type="SUPFAM" id="SSF55785">
    <property type="entry name" value="PYP-like sensor domain (PAS domain)"/>
    <property type="match status" value="3"/>
</dbReference>
<dbReference type="SUPFAM" id="SSF47226">
    <property type="entry name" value="Histidine-containing phosphotransfer domain, HPT domain"/>
    <property type="match status" value="1"/>
</dbReference>
<evidence type="ECO:0000256" key="13">
    <source>
        <dbReference type="PROSITE-ProRule" id="PRU00169"/>
    </source>
</evidence>
<feature type="domain" description="HPt" evidence="19">
    <location>
        <begin position="1253"/>
        <end position="1346"/>
    </location>
</feature>
<dbReference type="InterPro" id="IPR001789">
    <property type="entry name" value="Sig_transdc_resp-reg_receiver"/>
</dbReference>
<evidence type="ECO:0000256" key="10">
    <source>
        <dbReference type="ARBA" id="ARBA00023012"/>
    </source>
</evidence>
<evidence type="ECO:0000256" key="3">
    <source>
        <dbReference type="ARBA" id="ARBA00012438"/>
    </source>
</evidence>
<gene>
    <name evidence="20" type="ORF">Kalk_15300</name>
</gene>
<dbReference type="InterPro" id="IPR000014">
    <property type="entry name" value="PAS"/>
</dbReference>
<keyword evidence="6 14" id="KW-0812">Transmembrane</keyword>
<dbReference type="SUPFAM" id="SSF47384">
    <property type="entry name" value="Homodimeric domain of signal transducing histidine kinase"/>
    <property type="match status" value="1"/>
</dbReference>
<feature type="transmembrane region" description="Helical" evidence="14">
    <location>
        <begin position="119"/>
        <end position="143"/>
    </location>
</feature>
<evidence type="ECO:0000256" key="14">
    <source>
        <dbReference type="SAM" id="Phobius"/>
    </source>
</evidence>
<dbReference type="CDD" id="cd00130">
    <property type="entry name" value="PAS"/>
    <property type="match status" value="3"/>
</dbReference>
<feature type="transmembrane region" description="Helical" evidence="14">
    <location>
        <begin position="222"/>
        <end position="255"/>
    </location>
</feature>
<dbReference type="InterPro" id="IPR011006">
    <property type="entry name" value="CheY-like_superfamily"/>
</dbReference>
<evidence type="ECO:0000313" key="20">
    <source>
        <dbReference type="EMBL" id="AUM13703.1"/>
    </source>
</evidence>
<dbReference type="PROSITE" id="PS50110">
    <property type="entry name" value="RESPONSE_REGULATORY"/>
    <property type="match status" value="2"/>
</dbReference>
<evidence type="ECO:0000256" key="7">
    <source>
        <dbReference type="ARBA" id="ARBA00022741"/>
    </source>
</evidence>
<feature type="domain" description="PAC" evidence="18">
    <location>
        <begin position="373"/>
        <end position="425"/>
    </location>
</feature>
<feature type="modified residue" description="4-aspartylphosphate" evidence="13">
    <location>
        <position position="1143"/>
    </location>
</feature>
<dbReference type="SMART" id="SM00387">
    <property type="entry name" value="HATPase_c"/>
    <property type="match status" value="1"/>
</dbReference>
<protein>
    <recommendedName>
        <fullName evidence="3">histidine kinase</fullName>
        <ecNumber evidence="3">2.7.13.3</ecNumber>
    </recommendedName>
</protein>
<dbReference type="Pfam" id="PF00512">
    <property type="entry name" value="HisKA"/>
    <property type="match status" value="1"/>
</dbReference>
<keyword evidence="8" id="KW-0067">ATP-binding</keyword>
<dbReference type="GO" id="GO:0005524">
    <property type="term" value="F:ATP binding"/>
    <property type="evidence" value="ECO:0007669"/>
    <property type="project" value="UniProtKB-KW"/>
</dbReference>
<feature type="domain" description="Histidine kinase" evidence="15">
    <location>
        <begin position="719"/>
        <end position="940"/>
    </location>
</feature>
<feature type="domain" description="Response regulatory" evidence="16">
    <location>
        <begin position="1092"/>
        <end position="1209"/>
    </location>
</feature>
<keyword evidence="4" id="KW-1003">Cell membrane</keyword>
<dbReference type="FunFam" id="3.30.565.10:FF:000010">
    <property type="entry name" value="Sensor histidine kinase RcsC"/>
    <property type="match status" value="1"/>
</dbReference>
<feature type="transmembrane region" description="Helical" evidence="14">
    <location>
        <begin position="87"/>
        <end position="107"/>
    </location>
</feature>
<dbReference type="InterPro" id="IPR004358">
    <property type="entry name" value="Sig_transdc_His_kin-like_C"/>
</dbReference>
<feature type="transmembrane region" description="Helical" evidence="14">
    <location>
        <begin position="192"/>
        <end position="210"/>
    </location>
</feature>
<dbReference type="KEGG" id="kak:Kalk_15300"/>
<evidence type="ECO:0000256" key="8">
    <source>
        <dbReference type="ARBA" id="ARBA00022840"/>
    </source>
</evidence>
<feature type="domain" description="PAC" evidence="18">
    <location>
        <begin position="515"/>
        <end position="567"/>
    </location>
</feature>
<dbReference type="InterPro" id="IPR000700">
    <property type="entry name" value="PAS-assoc_C"/>
</dbReference>
<feature type="transmembrane region" description="Helical" evidence="14">
    <location>
        <begin position="267"/>
        <end position="285"/>
    </location>
</feature>
<evidence type="ECO:0000259" key="17">
    <source>
        <dbReference type="PROSITE" id="PS50112"/>
    </source>
</evidence>
<dbReference type="InterPro" id="IPR036641">
    <property type="entry name" value="HPT_dom_sf"/>
</dbReference>
<dbReference type="InterPro" id="IPR005467">
    <property type="entry name" value="His_kinase_dom"/>
</dbReference>
<dbReference type="PROSITE" id="PS50109">
    <property type="entry name" value="HIS_KIN"/>
    <property type="match status" value="1"/>
</dbReference>
<dbReference type="Pfam" id="PF01627">
    <property type="entry name" value="Hpt"/>
    <property type="match status" value="1"/>
</dbReference>
<dbReference type="CDD" id="cd16922">
    <property type="entry name" value="HATPase_EvgS-ArcB-TorS-like"/>
    <property type="match status" value="1"/>
</dbReference>
<feature type="transmembrane region" description="Helical" evidence="14">
    <location>
        <begin position="40"/>
        <end position="57"/>
    </location>
</feature>
<dbReference type="PROSITE" id="PS50112">
    <property type="entry name" value="PAS"/>
    <property type="match status" value="1"/>
</dbReference>
<name>A0A2K9LN55_9GAMM</name>
<dbReference type="Pfam" id="PF13188">
    <property type="entry name" value="PAS_8"/>
    <property type="match status" value="1"/>
</dbReference>
<dbReference type="CDD" id="cd00088">
    <property type="entry name" value="HPT"/>
    <property type="match status" value="1"/>
</dbReference>
<feature type="transmembrane region" description="Helical" evidence="14">
    <location>
        <begin position="155"/>
        <end position="180"/>
    </location>
</feature>
<feature type="transmembrane region" description="Helical" evidence="14">
    <location>
        <begin position="64"/>
        <end position="81"/>
    </location>
</feature>
<dbReference type="SMART" id="SM00388">
    <property type="entry name" value="HisKA"/>
    <property type="match status" value="1"/>
</dbReference>
<dbReference type="InterPro" id="IPR003661">
    <property type="entry name" value="HisK_dim/P_dom"/>
</dbReference>
<dbReference type="SMART" id="SM00086">
    <property type="entry name" value="PAC"/>
    <property type="match status" value="3"/>
</dbReference>
<keyword evidence="21" id="KW-1185">Reference proteome</keyword>
<feature type="domain" description="Response regulatory" evidence="16">
    <location>
        <begin position="956"/>
        <end position="1067"/>
    </location>
</feature>
<dbReference type="Gene3D" id="3.40.50.2300">
    <property type="match status" value="2"/>
</dbReference>
<keyword evidence="9 14" id="KW-1133">Transmembrane helix</keyword>
<dbReference type="InterPro" id="IPR036890">
    <property type="entry name" value="HATPase_C_sf"/>
</dbReference>
<feature type="domain" description="PAS" evidence="17">
    <location>
        <begin position="426"/>
        <end position="472"/>
    </location>
</feature>